<dbReference type="KEGG" id="rmar:GBA65_20680"/>
<evidence type="ECO:0000256" key="1">
    <source>
        <dbReference type="SAM" id="MobiDB-lite"/>
    </source>
</evidence>
<feature type="region of interest" description="Disordered" evidence="1">
    <location>
        <begin position="37"/>
        <end position="81"/>
    </location>
</feature>
<protein>
    <submittedName>
        <fullName evidence="2">Uncharacterized protein</fullName>
    </submittedName>
</protein>
<sequence>MRAIAGFTVRSRQSVEAWKMPSTAFSKIPRYFSSARRSASSVSLRPVTSSMTEIKYSGSPEGPRRSETVRLTQAAEPSPRR</sequence>
<evidence type="ECO:0000313" key="3">
    <source>
        <dbReference type="Proteomes" id="UP000502706"/>
    </source>
</evidence>
<keyword evidence="3" id="KW-1185">Reference proteome</keyword>
<reference evidence="2 3" key="1">
    <citation type="submission" date="2019-10" db="EMBL/GenBank/DDBJ databases">
        <title>Rubrobacter sp nov SCSIO 52915 isolated from a deep-sea sediment in the South China Sea.</title>
        <authorList>
            <person name="Chen R.W."/>
        </authorList>
    </citation>
    <scope>NUCLEOTIDE SEQUENCE [LARGE SCALE GENOMIC DNA]</scope>
    <source>
        <strain evidence="2 3">SCSIO 52915</strain>
    </source>
</reference>
<organism evidence="2 3">
    <name type="scientific">Rubrobacter marinus</name>
    <dbReference type="NCBI Taxonomy" id="2653852"/>
    <lineage>
        <taxon>Bacteria</taxon>
        <taxon>Bacillati</taxon>
        <taxon>Actinomycetota</taxon>
        <taxon>Rubrobacteria</taxon>
        <taxon>Rubrobacterales</taxon>
        <taxon>Rubrobacteraceae</taxon>
        <taxon>Rubrobacter</taxon>
    </lineage>
</organism>
<dbReference type="EMBL" id="CP045121">
    <property type="protein sequence ID" value="QIN80527.1"/>
    <property type="molecule type" value="Genomic_DNA"/>
</dbReference>
<evidence type="ECO:0000313" key="2">
    <source>
        <dbReference type="EMBL" id="QIN80527.1"/>
    </source>
</evidence>
<proteinExistence type="predicted"/>
<gene>
    <name evidence="2" type="ORF">GBA65_20680</name>
</gene>
<accession>A0A6G8Q2I4</accession>
<name>A0A6G8Q2I4_9ACTN</name>
<dbReference type="AlphaFoldDB" id="A0A6G8Q2I4"/>
<dbReference type="Proteomes" id="UP000502706">
    <property type="component" value="Chromosome"/>
</dbReference>